<comment type="pathway">
    <text evidence="2 9">Cofactor biosynthesis; adenosylcobalamin biosynthesis.</text>
</comment>
<comment type="caution">
    <text evidence="10">The sequence shown here is derived from an EMBL/GenBank/DDBJ whole genome shotgun (WGS) entry which is preliminary data.</text>
</comment>
<feature type="transmembrane region" description="Helical" evidence="9">
    <location>
        <begin position="6"/>
        <end position="24"/>
    </location>
</feature>
<dbReference type="PANTHER" id="PTHR34308">
    <property type="entry name" value="COBALAMIN BIOSYNTHESIS PROTEIN CBIB"/>
    <property type="match status" value="1"/>
</dbReference>
<dbReference type="HAMAP" id="MF_00024">
    <property type="entry name" value="CobD_CbiB"/>
    <property type="match status" value="1"/>
</dbReference>
<dbReference type="InterPro" id="IPR004485">
    <property type="entry name" value="Cobalamin_biosynth_CobD/CbiB"/>
</dbReference>
<keyword evidence="10" id="KW-0436">Ligase</keyword>
<dbReference type="PANTHER" id="PTHR34308:SF1">
    <property type="entry name" value="COBALAMIN BIOSYNTHESIS PROTEIN CBIB"/>
    <property type="match status" value="1"/>
</dbReference>
<feature type="transmembrane region" description="Helical" evidence="9">
    <location>
        <begin position="158"/>
        <end position="175"/>
    </location>
</feature>
<dbReference type="GO" id="GO:0016874">
    <property type="term" value="F:ligase activity"/>
    <property type="evidence" value="ECO:0007669"/>
    <property type="project" value="UniProtKB-KW"/>
</dbReference>
<evidence type="ECO:0000256" key="6">
    <source>
        <dbReference type="ARBA" id="ARBA00022692"/>
    </source>
</evidence>
<comment type="subcellular location">
    <subcellularLocation>
        <location evidence="1 9">Cell membrane</location>
        <topology evidence="1 9">Multi-pass membrane protein</topology>
    </subcellularLocation>
</comment>
<keyword evidence="8 9" id="KW-0472">Membrane</keyword>
<proteinExistence type="inferred from homology"/>
<evidence type="ECO:0000256" key="5">
    <source>
        <dbReference type="ARBA" id="ARBA00022573"/>
    </source>
</evidence>
<evidence type="ECO:0000313" key="11">
    <source>
        <dbReference type="Proteomes" id="UP000520011"/>
    </source>
</evidence>
<keyword evidence="4 9" id="KW-1003">Cell membrane</keyword>
<accession>A0A7W8IMS5</accession>
<evidence type="ECO:0000256" key="1">
    <source>
        <dbReference type="ARBA" id="ARBA00004651"/>
    </source>
</evidence>
<evidence type="ECO:0000256" key="2">
    <source>
        <dbReference type="ARBA" id="ARBA00004953"/>
    </source>
</evidence>
<dbReference type="UniPathway" id="UPA00148"/>
<dbReference type="GO" id="GO:0015420">
    <property type="term" value="F:ABC-type vitamin B12 transporter activity"/>
    <property type="evidence" value="ECO:0007669"/>
    <property type="project" value="UniProtKB-UniRule"/>
</dbReference>
<feature type="transmembrane region" description="Helical" evidence="9">
    <location>
        <begin position="50"/>
        <end position="71"/>
    </location>
</feature>
<evidence type="ECO:0000313" key="10">
    <source>
        <dbReference type="EMBL" id="MBB5323466.1"/>
    </source>
</evidence>
<dbReference type="GO" id="GO:0005886">
    <property type="term" value="C:plasma membrane"/>
    <property type="evidence" value="ECO:0007669"/>
    <property type="project" value="UniProtKB-SubCell"/>
</dbReference>
<dbReference type="EMBL" id="JACHEP010000001">
    <property type="protein sequence ID" value="MBB5323466.1"/>
    <property type="molecule type" value="Genomic_DNA"/>
</dbReference>
<evidence type="ECO:0000256" key="4">
    <source>
        <dbReference type="ARBA" id="ARBA00022475"/>
    </source>
</evidence>
<comment type="similarity">
    <text evidence="3 9">Belongs to the CobD/CbiB family.</text>
</comment>
<evidence type="ECO:0000256" key="3">
    <source>
        <dbReference type="ARBA" id="ARBA00006263"/>
    </source>
</evidence>
<protein>
    <recommendedName>
        <fullName evidence="9">Cobalamin biosynthesis protein CobD</fullName>
    </recommendedName>
</protein>
<feature type="transmembrane region" description="Helical" evidence="9">
    <location>
        <begin position="77"/>
        <end position="96"/>
    </location>
</feature>
<organism evidence="10 11">
    <name type="scientific">Anoxybacteroides tepidamans</name>
    <dbReference type="NCBI Taxonomy" id="265948"/>
    <lineage>
        <taxon>Bacteria</taxon>
        <taxon>Bacillati</taxon>
        <taxon>Bacillota</taxon>
        <taxon>Bacilli</taxon>
        <taxon>Bacillales</taxon>
        <taxon>Anoxybacillaceae</taxon>
        <taxon>Anoxybacteroides</taxon>
    </lineage>
</organism>
<keyword evidence="7 9" id="KW-1133">Transmembrane helix</keyword>
<dbReference type="AlphaFoldDB" id="A0A7W8IMS5"/>
<evidence type="ECO:0000256" key="9">
    <source>
        <dbReference type="HAMAP-Rule" id="MF_00024"/>
    </source>
</evidence>
<sequence>MLNHLLAIVLAIIIDFLIGDPRWLPHPVRGMGRLIAWLDRRLNKGRYRRMKGIITLMIVISIVYVIGYALIYESYRLSTALGIAVEAVLIFTTIAAKSLQEAAWNVLIPLEQGDLRKARQELSMIVGRDTEALDEPEIVRACVETVAENTSDGITAPLFYALIGGGALALVYRAVNTCDSMLGYKNEMYREFGWASARLDDVFNYVPARLTAWVMVIVNSRSIRRSARLLLRDARKHPSPNSGWGEAAMAAILGVQLGGMNTYQGVVSHRPKIGDAVCELQKQHIRKSVHVMIRTVIVFILLLSIGGVIVELAITWSESVQAI</sequence>
<evidence type="ECO:0000256" key="8">
    <source>
        <dbReference type="ARBA" id="ARBA00023136"/>
    </source>
</evidence>
<dbReference type="NCBIfam" id="TIGR00380">
    <property type="entry name" value="cobal_cbiB"/>
    <property type="match status" value="1"/>
</dbReference>
<keyword evidence="5 9" id="KW-0169">Cobalamin biosynthesis</keyword>
<keyword evidence="11" id="KW-1185">Reference proteome</keyword>
<dbReference type="GO" id="GO:0009236">
    <property type="term" value="P:cobalamin biosynthetic process"/>
    <property type="evidence" value="ECO:0007669"/>
    <property type="project" value="UniProtKB-UniRule"/>
</dbReference>
<gene>
    <name evidence="9" type="primary">cobD</name>
    <name evidence="10" type="ORF">HNQ34_000543</name>
</gene>
<feature type="transmembrane region" description="Helical" evidence="9">
    <location>
        <begin position="291"/>
        <end position="314"/>
    </location>
</feature>
<name>A0A7W8IMS5_9BACL</name>
<comment type="function">
    <text evidence="9">Converts cobyric acid to cobinamide by the addition of aminopropanol on the F carboxylic group.</text>
</comment>
<dbReference type="GO" id="GO:0048472">
    <property type="term" value="F:threonine-phosphate decarboxylase activity"/>
    <property type="evidence" value="ECO:0007669"/>
    <property type="project" value="InterPro"/>
</dbReference>
<dbReference type="Proteomes" id="UP000520011">
    <property type="component" value="Unassembled WGS sequence"/>
</dbReference>
<keyword evidence="6 9" id="KW-0812">Transmembrane</keyword>
<evidence type="ECO:0000256" key="7">
    <source>
        <dbReference type="ARBA" id="ARBA00022989"/>
    </source>
</evidence>
<reference evidence="10 11" key="1">
    <citation type="submission" date="2020-08" db="EMBL/GenBank/DDBJ databases">
        <title>Genomic Encyclopedia of Type Strains, Phase IV (KMG-IV): sequencing the most valuable type-strain genomes for metagenomic binning, comparative biology and taxonomic classification.</title>
        <authorList>
            <person name="Goeker M."/>
        </authorList>
    </citation>
    <scope>NUCLEOTIDE SEQUENCE [LARGE SCALE GENOMIC DNA]</scope>
    <source>
        <strain evidence="10 11">DSM 16325</strain>
    </source>
</reference>
<dbReference type="Pfam" id="PF03186">
    <property type="entry name" value="CobD_Cbib"/>
    <property type="match status" value="1"/>
</dbReference>